<name>D8RVH4_SELML</name>
<gene>
    <name evidence="8" type="ORF">SELMODRAFT_6561</name>
    <name evidence="7" type="ORF">SELMODRAFT_6767</name>
</gene>
<dbReference type="KEGG" id="smo:SELMODRAFT_6561"/>
<dbReference type="Gene3D" id="2.20.25.350">
    <property type="match status" value="1"/>
</dbReference>
<dbReference type="GO" id="GO:0005525">
    <property type="term" value="F:GTP binding"/>
    <property type="evidence" value="ECO:0007669"/>
    <property type="project" value="UniProtKB-KW"/>
</dbReference>
<keyword evidence="4" id="KW-0648">Protein biosynthesis</keyword>
<dbReference type="Gramene" id="EFJ21583">
    <property type="protein sequence ID" value="EFJ21583"/>
    <property type="gene ID" value="SELMODRAFT_6767"/>
</dbReference>
<dbReference type="PANTHER" id="PTHR23001:SF7">
    <property type="entry name" value="EUKARYOTIC TRANSLATION INITIATION FACTOR 5"/>
    <property type="match status" value="1"/>
</dbReference>
<dbReference type="InterPro" id="IPR016189">
    <property type="entry name" value="Transl_init_fac_IF2/IF5_N"/>
</dbReference>
<evidence type="ECO:0000256" key="3">
    <source>
        <dbReference type="ARBA" id="ARBA00022741"/>
    </source>
</evidence>
<evidence type="ECO:0000256" key="5">
    <source>
        <dbReference type="ARBA" id="ARBA00023134"/>
    </source>
</evidence>
<dbReference type="OrthoDB" id="10250831at2759"/>
<dbReference type="GO" id="GO:0005092">
    <property type="term" value="F:GDP-dissociation inhibitor activity"/>
    <property type="evidence" value="ECO:0000318"/>
    <property type="project" value="GO_Central"/>
</dbReference>
<feature type="domain" description="Translation initiation factor IF2/IF5" evidence="6">
    <location>
        <begin position="1"/>
        <end position="113"/>
    </location>
</feature>
<dbReference type="HOGENOM" id="CLU_026663_4_1_1"/>
<evidence type="ECO:0000313" key="9">
    <source>
        <dbReference type="Proteomes" id="UP000001514"/>
    </source>
</evidence>
<feature type="non-terminal residue" evidence="8">
    <location>
        <position position="117"/>
    </location>
</feature>
<dbReference type="AlphaFoldDB" id="D8RVH4"/>
<dbReference type="InterPro" id="IPR016190">
    <property type="entry name" value="Transl_init_fac_IF2/IF5_Zn-bd"/>
</dbReference>
<evidence type="ECO:0000313" key="8">
    <source>
        <dbReference type="EMBL" id="EFJ23958.1"/>
    </source>
</evidence>
<dbReference type="GO" id="GO:0005829">
    <property type="term" value="C:cytosol"/>
    <property type="evidence" value="ECO:0000318"/>
    <property type="project" value="GO_Central"/>
</dbReference>
<dbReference type="SUPFAM" id="SSF75689">
    <property type="entry name" value="Zinc-binding domain of translation initiation factor 2 beta"/>
    <property type="match status" value="1"/>
</dbReference>
<evidence type="ECO:0000259" key="6">
    <source>
        <dbReference type="SMART" id="SM00653"/>
    </source>
</evidence>
<dbReference type="InterPro" id="IPR002735">
    <property type="entry name" value="Transl_init_fac_IF2/IF5_dom"/>
</dbReference>
<comment type="similarity">
    <text evidence="1">Belongs to the eIF-2-beta/eIF-5 family.</text>
</comment>
<dbReference type="STRING" id="88036.D8RVH4"/>
<keyword evidence="9" id="KW-1185">Reference proteome</keyword>
<dbReference type="EMBL" id="GL377599">
    <property type="protein sequence ID" value="EFJ21583.1"/>
    <property type="molecule type" value="Genomic_DNA"/>
</dbReference>
<dbReference type="eggNOG" id="KOG2767">
    <property type="taxonomic scope" value="Eukaryota"/>
</dbReference>
<accession>D8RVH4</accession>
<dbReference type="Proteomes" id="UP000001514">
    <property type="component" value="Unassembled WGS sequence"/>
</dbReference>
<keyword evidence="5" id="KW-0342">GTP-binding</keyword>
<reference evidence="8 9" key="1">
    <citation type="journal article" date="2011" name="Science">
        <title>The Selaginella genome identifies genetic changes associated with the evolution of vascular plants.</title>
        <authorList>
            <person name="Banks J.A."/>
            <person name="Nishiyama T."/>
            <person name="Hasebe M."/>
            <person name="Bowman J.L."/>
            <person name="Gribskov M."/>
            <person name="dePamphilis C."/>
            <person name="Albert V.A."/>
            <person name="Aono N."/>
            <person name="Aoyama T."/>
            <person name="Ambrose B.A."/>
            <person name="Ashton N.W."/>
            <person name="Axtell M.J."/>
            <person name="Barker E."/>
            <person name="Barker M.S."/>
            <person name="Bennetzen J.L."/>
            <person name="Bonawitz N.D."/>
            <person name="Chapple C."/>
            <person name="Cheng C."/>
            <person name="Correa L.G."/>
            <person name="Dacre M."/>
            <person name="DeBarry J."/>
            <person name="Dreyer I."/>
            <person name="Elias M."/>
            <person name="Engstrom E.M."/>
            <person name="Estelle M."/>
            <person name="Feng L."/>
            <person name="Finet C."/>
            <person name="Floyd S.K."/>
            <person name="Frommer W.B."/>
            <person name="Fujita T."/>
            <person name="Gramzow L."/>
            <person name="Gutensohn M."/>
            <person name="Harholt J."/>
            <person name="Hattori M."/>
            <person name="Heyl A."/>
            <person name="Hirai T."/>
            <person name="Hiwatashi Y."/>
            <person name="Ishikawa M."/>
            <person name="Iwata M."/>
            <person name="Karol K.G."/>
            <person name="Koehler B."/>
            <person name="Kolukisaoglu U."/>
            <person name="Kubo M."/>
            <person name="Kurata T."/>
            <person name="Lalonde S."/>
            <person name="Li K."/>
            <person name="Li Y."/>
            <person name="Litt A."/>
            <person name="Lyons E."/>
            <person name="Manning G."/>
            <person name="Maruyama T."/>
            <person name="Michael T.P."/>
            <person name="Mikami K."/>
            <person name="Miyazaki S."/>
            <person name="Morinaga S."/>
            <person name="Murata T."/>
            <person name="Mueller-Roeber B."/>
            <person name="Nelson D.R."/>
            <person name="Obara M."/>
            <person name="Oguri Y."/>
            <person name="Olmstead R.G."/>
            <person name="Onodera N."/>
            <person name="Petersen B.L."/>
            <person name="Pils B."/>
            <person name="Prigge M."/>
            <person name="Rensing S.A."/>
            <person name="Riano-Pachon D.M."/>
            <person name="Roberts A.W."/>
            <person name="Sato Y."/>
            <person name="Scheller H.V."/>
            <person name="Schulz B."/>
            <person name="Schulz C."/>
            <person name="Shakirov E.V."/>
            <person name="Shibagaki N."/>
            <person name="Shinohara N."/>
            <person name="Shippen D.E."/>
            <person name="Soerensen I."/>
            <person name="Sotooka R."/>
            <person name="Sugimoto N."/>
            <person name="Sugita M."/>
            <person name="Sumikawa N."/>
            <person name="Tanurdzic M."/>
            <person name="Theissen G."/>
            <person name="Ulvskov P."/>
            <person name="Wakazuki S."/>
            <person name="Weng J.K."/>
            <person name="Willats W.W."/>
            <person name="Wipf D."/>
            <person name="Wolf P.G."/>
            <person name="Yang L."/>
            <person name="Zimmer A.D."/>
            <person name="Zhu Q."/>
            <person name="Mitros T."/>
            <person name="Hellsten U."/>
            <person name="Loque D."/>
            <person name="Otillar R."/>
            <person name="Salamov A."/>
            <person name="Schmutz J."/>
            <person name="Shapiro H."/>
            <person name="Lindquist E."/>
            <person name="Lucas S."/>
            <person name="Rokhsar D."/>
            <person name="Grigoriev I.V."/>
        </authorList>
    </citation>
    <scope>NUCLEOTIDE SEQUENCE [LARGE SCALE GENOMIC DNA]</scope>
</reference>
<dbReference type="GO" id="GO:0071074">
    <property type="term" value="F:eukaryotic initiation factor eIF2 binding"/>
    <property type="evidence" value="ECO:0000318"/>
    <property type="project" value="GO_Central"/>
</dbReference>
<dbReference type="InParanoid" id="D8RVH4"/>
<protein>
    <recommendedName>
        <fullName evidence="6">Translation initiation factor IF2/IF5 domain-containing protein</fullName>
    </recommendedName>
</protein>
<dbReference type="SUPFAM" id="SSF100966">
    <property type="entry name" value="Translation initiation factor 2 beta, aIF2beta, N-terminal domain"/>
    <property type="match status" value="1"/>
</dbReference>
<dbReference type="Pfam" id="PF01873">
    <property type="entry name" value="eIF-5_eIF-2B"/>
    <property type="match status" value="1"/>
</dbReference>
<dbReference type="Gramene" id="EFJ23958">
    <property type="protein sequence ID" value="EFJ23958"/>
    <property type="gene ID" value="SELMODRAFT_6561"/>
</dbReference>
<keyword evidence="2" id="KW-0396">Initiation factor</keyword>
<dbReference type="KEGG" id="smo:SELMODRAFT_6767"/>
<dbReference type="PANTHER" id="PTHR23001">
    <property type="entry name" value="EUKARYOTIC TRANSLATION INITIATION FACTOR"/>
    <property type="match status" value="1"/>
</dbReference>
<dbReference type="EMBL" id="GL377591">
    <property type="protein sequence ID" value="EFJ23958.1"/>
    <property type="molecule type" value="Genomic_DNA"/>
</dbReference>
<dbReference type="GO" id="GO:0001732">
    <property type="term" value="P:formation of cytoplasmic translation initiation complex"/>
    <property type="evidence" value="ECO:0000318"/>
    <property type="project" value="GO_Central"/>
</dbReference>
<proteinExistence type="inferred from homology"/>
<organism evidence="9">
    <name type="scientific">Selaginella moellendorffii</name>
    <name type="common">Spikemoss</name>
    <dbReference type="NCBI Taxonomy" id="88036"/>
    <lineage>
        <taxon>Eukaryota</taxon>
        <taxon>Viridiplantae</taxon>
        <taxon>Streptophyta</taxon>
        <taxon>Embryophyta</taxon>
        <taxon>Tracheophyta</taxon>
        <taxon>Lycopodiopsida</taxon>
        <taxon>Selaginellales</taxon>
        <taxon>Selaginellaceae</taxon>
        <taxon>Selaginella</taxon>
    </lineage>
</organism>
<keyword evidence="3" id="KW-0547">Nucleotide-binding</keyword>
<sequence length="117" mass="13013">IHRYKMPKLVTKIHGRGNGIKTNIVNIVEVAKALARSPAHVTKFFGCELGAQSSFDNKTHTSIVNGAHETQKLCDLLDRFIEKYVQCYKCGNPETDIVLDKMISLKCAACGHLSHMD</sequence>
<dbReference type="FunFam" id="3.30.30.170:FF:000002">
    <property type="entry name" value="Eukaryotic translation initiation factor 5"/>
    <property type="match status" value="1"/>
</dbReference>
<dbReference type="InterPro" id="IPR045196">
    <property type="entry name" value="IF2/IF5"/>
</dbReference>
<evidence type="ECO:0000256" key="4">
    <source>
        <dbReference type="ARBA" id="ARBA00022917"/>
    </source>
</evidence>
<dbReference type="GO" id="GO:0003743">
    <property type="term" value="F:translation initiation factor activity"/>
    <property type="evidence" value="ECO:0000318"/>
    <property type="project" value="GO_Central"/>
</dbReference>
<evidence type="ECO:0000256" key="2">
    <source>
        <dbReference type="ARBA" id="ARBA00022540"/>
    </source>
</evidence>
<dbReference type="SMART" id="SM00653">
    <property type="entry name" value="eIF2B_5"/>
    <property type="match status" value="1"/>
</dbReference>
<evidence type="ECO:0000313" key="7">
    <source>
        <dbReference type="EMBL" id="EFJ21583.1"/>
    </source>
</evidence>
<dbReference type="Gene3D" id="3.30.30.170">
    <property type="match status" value="1"/>
</dbReference>
<evidence type="ECO:0000256" key="1">
    <source>
        <dbReference type="ARBA" id="ARBA00010397"/>
    </source>
</evidence>
<feature type="non-terminal residue" evidence="8">
    <location>
        <position position="1"/>
    </location>
</feature>